<dbReference type="OrthoDB" id="6269414at2"/>
<dbReference type="EMBL" id="CP034759">
    <property type="protein sequence ID" value="QBG34590.1"/>
    <property type="molecule type" value="Genomic_DNA"/>
</dbReference>
<sequence length="67" mass="7096">MSLIINEQTPSVANEQSPGQQAITAKLAKSHQEIQGQMALELIQSADINVTTPSLPANLGNSINIKV</sequence>
<dbReference type="Proteomes" id="UP000290244">
    <property type="component" value="Chromosome"/>
</dbReference>
<organism evidence="2 3">
    <name type="scientific">Litorilituus sediminis</name>
    <dbReference type="NCBI Taxonomy" id="718192"/>
    <lineage>
        <taxon>Bacteria</taxon>
        <taxon>Pseudomonadati</taxon>
        <taxon>Pseudomonadota</taxon>
        <taxon>Gammaproteobacteria</taxon>
        <taxon>Alteromonadales</taxon>
        <taxon>Colwelliaceae</taxon>
        <taxon>Litorilituus</taxon>
    </lineage>
</organism>
<evidence type="ECO:0000313" key="3">
    <source>
        <dbReference type="Proteomes" id="UP000290244"/>
    </source>
</evidence>
<dbReference type="KEGG" id="lsd:EMK97_01945"/>
<dbReference type="InterPro" id="IPR025906">
    <property type="entry name" value="YjfB_motility"/>
</dbReference>
<proteinExistence type="predicted"/>
<protein>
    <recommendedName>
        <fullName evidence="4">Motility protein</fullName>
    </recommendedName>
</protein>
<name>A0A4V0ZFQ2_9GAMM</name>
<evidence type="ECO:0000313" key="2">
    <source>
        <dbReference type="EMBL" id="QBG34590.1"/>
    </source>
</evidence>
<reference evidence="2 3" key="1">
    <citation type="submission" date="2018-12" db="EMBL/GenBank/DDBJ databases">
        <title>Complete genome of Litorilituus sediminis.</title>
        <authorList>
            <person name="Liu A."/>
            <person name="Rong J."/>
        </authorList>
    </citation>
    <scope>NUCLEOTIDE SEQUENCE [LARGE SCALE GENOMIC DNA]</scope>
    <source>
        <strain evidence="2 3">JCM 17549</strain>
    </source>
</reference>
<dbReference type="Pfam" id="PF14070">
    <property type="entry name" value="YjfB_motility"/>
    <property type="match status" value="1"/>
</dbReference>
<keyword evidence="3" id="KW-1185">Reference proteome</keyword>
<accession>A0A4V0ZFQ2</accession>
<dbReference type="RefSeq" id="WP_130598946.1">
    <property type="nucleotide sequence ID" value="NZ_CP034759.1"/>
</dbReference>
<feature type="region of interest" description="Disordered" evidence="1">
    <location>
        <begin position="1"/>
        <end position="20"/>
    </location>
</feature>
<gene>
    <name evidence="2" type="ORF">EMK97_01945</name>
</gene>
<evidence type="ECO:0000256" key="1">
    <source>
        <dbReference type="SAM" id="MobiDB-lite"/>
    </source>
</evidence>
<evidence type="ECO:0008006" key="4">
    <source>
        <dbReference type="Google" id="ProtNLM"/>
    </source>
</evidence>
<dbReference type="AlphaFoldDB" id="A0A4V0ZFQ2"/>